<feature type="signal peptide" evidence="8">
    <location>
        <begin position="1"/>
        <end position="21"/>
    </location>
</feature>
<evidence type="ECO:0000256" key="2">
    <source>
        <dbReference type="ARBA" id="ARBA00022729"/>
    </source>
</evidence>
<evidence type="ECO:0000256" key="7">
    <source>
        <dbReference type="SAM" id="MobiDB-lite"/>
    </source>
</evidence>
<dbReference type="InterPro" id="IPR032831">
    <property type="entry name" value="LptM_cons"/>
</dbReference>
<evidence type="ECO:0000313" key="9">
    <source>
        <dbReference type="EMBL" id="MCS0629003.1"/>
    </source>
</evidence>
<keyword evidence="10" id="KW-1185">Reference proteome</keyword>
<dbReference type="EMBL" id="JANUHC010000002">
    <property type="protein sequence ID" value="MCS0629003.1"/>
    <property type="molecule type" value="Genomic_DNA"/>
</dbReference>
<dbReference type="Pfam" id="PF13627">
    <property type="entry name" value="LptM_cons"/>
    <property type="match status" value="1"/>
</dbReference>
<name>A0ABT2BV42_9BURK</name>
<evidence type="ECO:0000256" key="6">
    <source>
        <dbReference type="ARBA" id="ARBA00023288"/>
    </source>
</evidence>
<feature type="compositionally biased region" description="Low complexity" evidence="7">
    <location>
        <begin position="79"/>
        <end position="90"/>
    </location>
</feature>
<comment type="subcellular location">
    <subcellularLocation>
        <location evidence="1">Cell outer membrane</location>
        <topology evidence="1">Lipid-anchor</topology>
    </subcellularLocation>
</comment>
<dbReference type="Proteomes" id="UP001165263">
    <property type="component" value="Unassembled WGS sequence"/>
</dbReference>
<evidence type="ECO:0000256" key="3">
    <source>
        <dbReference type="ARBA" id="ARBA00023136"/>
    </source>
</evidence>
<keyword evidence="3" id="KW-0472">Membrane</keyword>
<comment type="caution">
    <text evidence="9">The sequence shown here is derived from an EMBL/GenBank/DDBJ whole genome shotgun (WGS) entry which is preliminary data.</text>
</comment>
<feature type="compositionally biased region" description="Low complexity" evidence="7">
    <location>
        <begin position="35"/>
        <end position="58"/>
    </location>
</feature>
<keyword evidence="6 9" id="KW-0449">Lipoprotein</keyword>
<proteinExistence type="predicted"/>
<keyword evidence="5" id="KW-0998">Cell outer membrane</keyword>
<feature type="region of interest" description="Disordered" evidence="7">
    <location>
        <begin position="27"/>
        <end position="90"/>
    </location>
</feature>
<evidence type="ECO:0000313" key="10">
    <source>
        <dbReference type="Proteomes" id="UP001165263"/>
    </source>
</evidence>
<evidence type="ECO:0000256" key="8">
    <source>
        <dbReference type="SAM" id="SignalP"/>
    </source>
</evidence>
<evidence type="ECO:0000256" key="5">
    <source>
        <dbReference type="ARBA" id="ARBA00023237"/>
    </source>
</evidence>
<dbReference type="RefSeq" id="WP_259448205.1">
    <property type="nucleotide sequence ID" value="NZ_CP119520.1"/>
</dbReference>
<protein>
    <submittedName>
        <fullName evidence="9">Lipoprotein</fullName>
    </submittedName>
</protein>
<dbReference type="NCBIfam" id="NF047847">
    <property type="entry name" value="SS_mature_LptM"/>
    <property type="match status" value="1"/>
</dbReference>
<evidence type="ECO:0000256" key="4">
    <source>
        <dbReference type="ARBA" id="ARBA00023139"/>
    </source>
</evidence>
<dbReference type="PROSITE" id="PS51257">
    <property type="entry name" value="PROKAR_LIPOPROTEIN"/>
    <property type="match status" value="1"/>
</dbReference>
<organism evidence="9 10">
    <name type="scientific">Telluria mixta</name>
    <dbReference type="NCBI Taxonomy" id="34071"/>
    <lineage>
        <taxon>Bacteria</taxon>
        <taxon>Pseudomonadati</taxon>
        <taxon>Pseudomonadota</taxon>
        <taxon>Betaproteobacteria</taxon>
        <taxon>Burkholderiales</taxon>
        <taxon>Oxalobacteraceae</taxon>
        <taxon>Telluria group</taxon>
        <taxon>Telluria</taxon>
    </lineage>
</organism>
<reference evidence="9" key="1">
    <citation type="submission" date="2022-08" db="EMBL/GenBank/DDBJ databases">
        <title>Reclassification of Massilia species as members of the genera Telluria, Duganella, Pseudoduganella, Mokoshia gen. nov. and Zemynaea gen. nov. using orthogonal and non-orthogonal genome-based approaches.</title>
        <authorList>
            <person name="Bowman J.P."/>
        </authorList>
    </citation>
    <scope>NUCLEOTIDE SEQUENCE</scope>
    <source>
        <strain evidence="9">LMG 11547</strain>
    </source>
</reference>
<sequence>MKSPFALLTSLATLMALSACGQTGPLYMPKPPTRTPAANTSAAPAGTTNTPAAATQLTPPAPAAGVTMPVGDSNANNTQAPNQPSPASQQ</sequence>
<evidence type="ECO:0000256" key="1">
    <source>
        <dbReference type="ARBA" id="ARBA00004459"/>
    </source>
</evidence>
<accession>A0ABT2BV42</accession>
<keyword evidence="2 8" id="KW-0732">Signal</keyword>
<feature type="chain" id="PRO_5045208816" evidence="8">
    <location>
        <begin position="22"/>
        <end position="90"/>
    </location>
</feature>
<keyword evidence="4" id="KW-0564">Palmitate</keyword>
<gene>
    <name evidence="9" type="ORF">NX786_06615</name>
</gene>